<proteinExistence type="predicted"/>
<dbReference type="GO" id="GO:0005886">
    <property type="term" value="C:plasma membrane"/>
    <property type="evidence" value="ECO:0007669"/>
    <property type="project" value="UniProtKB-SubCell"/>
</dbReference>
<dbReference type="InterPro" id="IPR003594">
    <property type="entry name" value="HATPase_dom"/>
</dbReference>
<evidence type="ECO:0000256" key="7">
    <source>
        <dbReference type="ARBA" id="ARBA00022692"/>
    </source>
</evidence>
<dbReference type="InterPro" id="IPR036097">
    <property type="entry name" value="HisK_dim/P_sf"/>
</dbReference>
<evidence type="ECO:0000256" key="2">
    <source>
        <dbReference type="ARBA" id="ARBA00004651"/>
    </source>
</evidence>
<evidence type="ECO:0000256" key="1">
    <source>
        <dbReference type="ARBA" id="ARBA00000085"/>
    </source>
</evidence>
<gene>
    <name evidence="15" type="ORF">C7H85_09100</name>
</gene>
<dbReference type="SUPFAM" id="SSF103190">
    <property type="entry name" value="Sensory domain-like"/>
    <property type="match status" value="1"/>
</dbReference>
<evidence type="ECO:0000259" key="14">
    <source>
        <dbReference type="PROSITE" id="PS50109"/>
    </source>
</evidence>
<keyword evidence="16" id="KW-1185">Reference proteome</keyword>
<dbReference type="SUPFAM" id="SSF55874">
    <property type="entry name" value="ATPase domain of HSP90 chaperone/DNA topoisomerase II/histidine kinase"/>
    <property type="match status" value="1"/>
</dbReference>
<keyword evidence="13" id="KW-0472">Membrane</keyword>
<accession>A0A2P7R944</accession>
<name>A0A2P7R944_9GAMM</name>
<dbReference type="InterPro" id="IPR005467">
    <property type="entry name" value="His_kinase_dom"/>
</dbReference>
<dbReference type="PANTHER" id="PTHR43065">
    <property type="entry name" value="SENSOR HISTIDINE KINASE"/>
    <property type="match status" value="1"/>
</dbReference>
<dbReference type="Pfam" id="PF00512">
    <property type="entry name" value="HisKA"/>
    <property type="match status" value="1"/>
</dbReference>
<dbReference type="Proteomes" id="UP000240243">
    <property type="component" value="Unassembled WGS sequence"/>
</dbReference>
<organism evidence="15 16">
    <name type="scientific">Zobellella endophytica</name>
    <dbReference type="NCBI Taxonomy" id="2116700"/>
    <lineage>
        <taxon>Bacteria</taxon>
        <taxon>Pseudomonadati</taxon>
        <taxon>Pseudomonadota</taxon>
        <taxon>Gammaproteobacteria</taxon>
        <taxon>Aeromonadales</taxon>
        <taxon>Aeromonadaceae</taxon>
        <taxon>Zobellella</taxon>
    </lineage>
</organism>
<dbReference type="Gene3D" id="3.30.565.10">
    <property type="entry name" value="Histidine kinase-like ATPase, C-terminal domain"/>
    <property type="match status" value="1"/>
</dbReference>
<evidence type="ECO:0000256" key="5">
    <source>
        <dbReference type="ARBA" id="ARBA00022553"/>
    </source>
</evidence>
<evidence type="ECO:0000256" key="4">
    <source>
        <dbReference type="ARBA" id="ARBA00022475"/>
    </source>
</evidence>
<keyword evidence="7 13" id="KW-0812">Transmembrane</keyword>
<evidence type="ECO:0000256" key="3">
    <source>
        <dbReference type="ARBA" id="ARBA00012438"/>
    </source>
</evidence>
<dbReference type="InterPro" id="IPR003661">
    <property type="entry name" value="HisK_dim/P_dom"/>
</dbReference>
<comment type="catalytic activity">
    <reaction evidence="1">
        <text>ATP + protein L-histidine = ADP + protein N-phospho-L-histidine.</text>
        <dbReference type="EC" id="2.7.13.3"/>
    </reaction>
</comment>
<dbReference type="AlphaFoldDB" id="A0A2P7R944"/>
<comment type="caution">
    <text evidence="15">The sequence shown here is derived from an EMBL/GenBank/DDBJ whole genome shotgun (WGS) entry which is preliminary data.</text>
</comment>
<keyword evidence="5" id="KW-0597">Phosphoprotein</keyword>
<evidence type="ECO:0000256" key="12">
    <source>
        <dbReference type="ARBA" id="ARBA00023012"/>
    </source>
</evidence>
<keyword evidence="12" id="KW-0902">Two-component regulatory system</keyword>
<dbReference type="Gene3D" id="1.10.287.130">
    <property type="match status" value="1"/>
</dbReference>
<dbReference type="EC" id="2.7.13.3" evidence="3"/>
<evidence type="ECO:0000313" key="15">
    <source>
        <dbReference type="EMBL" id="PSJ46754.1"/>
    </source>
</evidence>
<evidence type="ECO:0000256" key="6">
    <source>
        <dbReference type="ARBA" id="ARBA00022679"/>
    </source>
</evidence>
<evidence type="ECO:0000256" key="13">
    <source>
        <dbReference type="SAM" id="Phobius"/>
    </source>
</evidence>
<dbReference type="CDD" id="cd00082">
    <property type="entry name" value="HisKA"/>
    <property type="match status" value="1"/>
</dbReference>
<dbReference type="GO" id="GO:0005524">
    <property type="term" value="F:ATP binding"/>
    <property type="evidence" value="ECO:0007669"/>
    <property type="project" value="UniProtKB-KW"/>
</dbReference>
<keyword evidence="4" id="KW-1003">Cell membrane</keyword>
<sequence length="495" mass="54305">MHNLPGTKDRAERGGGTADAIPQFNLLRWFSLLSLLIIATVAIGLGYITTHFLVKESMERDSMLSAQFIEAIAEAEVSHSGVPFLAAMGELLDPREDHRHPAATSAIRKQARQEFLDHIAHLPDALLANIYAPDRIIVWSTNPSLIGKRIGQNPHLEAAFVSGERMVTSDVHAVEGRQEQKFIQHPEKLFIETYIPLMDEQGSVLSVVEIYKEPKDLLARIQRGYVLIWLSTFIGGGLIYGGLFWIVRRASILLASQQQQLIANETFVALGEMSSAVAHSLRNPLATIRSSAELALDIAEPPLQKNIGDIITQVDRMSHWVRGLLLSSRPISGDSEPVDPAAAVRETLIAFEQQLRVARIEVEAPQGPAPAVISERMLLSQVLNSLVANAIEAMPGGGRLSIRIDPDQQTHRLHLIISDSGRGMSPEQETLAFKPFYTTKKGGLGVGLVLVKRIMERFGGKVSLTSREQEGTRVCLSFRLAAGGENGTQHTDCRG</sequence>
<protein>
    <recommendedName>
        <fullName evidence="3">histidine kinase</fullName>
        <ecNumber evidence="3">2.7.13.3</ecNumber>
    </recommendedName>
</protein>
<dbReference type="PROSITE" id="PS50109">
    <property type="entry name" value="HIS_KIN"/>
    <property type="match status" value="1"/>
</dbReference>
<dbReference type="InterPro" id="IPR029151">
    <property type="entry name" value="Sensor-like_sf"/>
</dbReference>
<evidence type="ECO:0000256" key="9">
    <source>
        <dbReference type="ARBA" id="ARBA00022777"/>
    </source>
</evidence>
<keyword evidence="11 13" id="KW-1133">Transmembrane helix</keyword>
<dbReference type="Pfam" id="PF02518">
    <property type="entry name" value="HATPase_c"/>
    <property type="match status" value="1"/>
</dbReference>
<dbReference type="EMBL" id="PXYG01000002">
    <property type="protein sequence ID" value="PSJ46754.1"/>
    <property type="molecule type" value="Genomic_DNA"/>
</dbReference>
<feature type="transmembrane region" description="Helical" evidence="13">
    <location>
        <begin position="29"/>
        <end position="54"/>
    </location>
</feature>
<dbReference type="SMART" id="SM00387">
    <property type="entry name" value="HATPase_c"/>
    <property type="match status" value="1"/>
</dbReference>
<dbReference type="InterPro" id="IPR036890">
    <property type="entry name" value="HATPase_C_sf"/>
</dbReference>
<dbReference type="PANTHER" id="PTHR43065:SF10">
    <property type="entry name" value="PEROXIDE STRESS-ACTIVATED HISTIDINE KINASE MAK3"/>
    <property type="match status" value="1"/>
</dbReference>
<reference evidence="15 16" key="1">
    <citation type="submission" date="2018-03" db="EMBL/GenBank/DDBJ databases">
        <title>The draft genome of Zobellella sp. 59N8.</title>
        <authorList>
            <person name="Liu L."/>
            <person name="Li L."/>
            <person name="Zhang X."/>
            <person name="Liang L."/>
            <person name="Wang T."/>
        </authorList>
    </citation>
    <scope>NUCLEOTIDE SEQUENCE [LARGE SCALE GENOMIC DNA]</scope>
    <source>
        <strain evidence="15 16">59N8</strain>
    </source>
</reference>
<evidence type="ECO:0000256" key="8">
    <source>
        <dbReference type="ARBA" id="ARBA00022741"/>
    </source>
</evidence>
<dbReference type="SUPFAM" id="SSF47384">
    <property type="entry name" value="Homodimeric domain of signal transducing histidine kinase"/>
    <property type="match status" value="1"/>
</dbReference>
<evidence type="ECO:0000313" key="16">
    <source>
        <dbReference type="Proteomes" id="UP000240243"/>
    </source>
</evidence>
<dbReference type="PRINTS" id="PR00344">
    <property type="entry name" value="BCTRLSENSOR"/>
</dbReference>
<keyword evidence="9 15" id="KW-0418">Kinase</keyword>
<keyword evidence="8" id="KW-0547">Nucleotide-binding</keyword>
<feature type="domain" description="Histidine kinase" evidence="14">
    <location>
        <begin position="276"/>
        <end position="482"/>
    </location>
</feature>
<comment type="subcellular location">
    <subcellularLocation>
        <location evidence="2">Cell membrane</location>
        <topology evidence="2">Multi-pass membrane protein</topology>
    </subcellularLocation>
</comment>
<dbReference type="SMART" id="SM00388">
    <property type="entry name" value="HisKA"/>
    <property type="match status" value="1"/>
</dbReference>
<evidence type="ECO:0000256" key="10">
    <source>
        <dbReference type="ARBA" id="ARBA00022840"/>
    </source>
</evidence>
<keyword evidence="10" id="KW-0067">ATP-binding</keyword>
<feature type="transmembrane region" description="Helical" evidence="13">
    <location>
        <begin position="225"/>
        <end position="247"/>
    </location>
</feature>
<evidence type="ECO:0000256" key="11">
    <source>
        <dbReference type="ARBA" id="ARBA00022989"/>
    </source>
</evidence>
<dbReference type="RefSeq" id="WP_106729364.1">
    <property type="nucleotide sequence ID" value="NZ_PXYG01000002.1"/>
</dbReference>
<dbReference type="GO" id="GO:0000155">
    <property type="term" value="F:phosphorelay sensor kinase activity"/>
    <property type="evidence" value="ECO:0007669"/>
    <property type="project" value="InterPro"/>
</dbReference>
<dbReference type="OrthoDB" id="9804645at2"/>
<keyword evidence="6" id="KW-0808">Transferase</keyword>
<dbReference type="InterPro" id="IPR004358">
    <property type="entry name" value="Sig_transdc_His_kin-like_C"/>
</dbReference>